<evidence type="ECO:0000256" key="1">
    <source>
        <dbReference type="SAM" id="MobiDB-lite"/>
    </source>
</evidence>
<dbReference type="InterPro" id="IPR041516">
    <property type="entry name" value="LACTB2_WH"/>
</dbReference>
<dbReference type="Gene3D" id="3.60.15.10">
    <property type="entry name" value="Ribonuclease Z/Hydroxyacylglutathione hydrolase-like"/>
    <property type="match status" value="1"/>
</dbReference>
<dbReference type="InterPro" id="IPR050662">
    <property type="entry name" value="Sec-metab_biosynth-thioest"/>
</dbReference>
<dbReference type="RefSeq" id="WP_091644248.1">
    <property type="nucleotide sequence ID" value="NZ_FOEG01000005.1"/>
</dbReference>
<dbReference type="SUPFAM" id="SSF56281">
    <property type="entry name" value="Metallo-hydrolase/oxidoreductase"/>
    <property type="match status" value="1"/>
</dbReference>
<dbReference type="InterPro" id="IPR036866">
    <property type="entry name" value="RibonucZ/Hydroxyglut_hydro"/>
</dbReference>
<dbReference type="AlphaFoldDB" id="A0A1H8U0I2"/>
<dbReference type="Gene3D" id="1.10.10.10">
    <property type="entry name" value="Winged helix-like DNA-binding domain superfamily/Winged helix DNA-binding domain"/>
    <property type="match status" value="1"/>
</dbReference>
<dbReference type="PANTHER" id="PTHR23131:SF0">
    <property type="entry name" value="ENDORIBONUCLEASE LACTB2"/>
    <property type="match status" value="1"/>
</dbReference>
<name>A0A1H8U0I2_9GAMM</name>
<dbReference type="EMBL" id="FOEG01000005">
    <property type="protein sequence ID" value="SEO96374.1"/>
    <property type="molecule type" value="Genomic_DNA"/>
</dbReference>
<dbReference type="STRING" id="406100.SAMN04488052_10562"/>
<dbReference type="PANTHER" id="PTHR23131">
    <property type="entry name" value="ENDORIBONUCLEASE LACTB2"/>
    <property type="match status" value="1"/>
</dbReference>
<organism evidence="3 4">
    <name type="scientific">Aquisalimonas asiatica</name>
    <dbReference type="NCBI Taxonomy" id="406100"/>
    <lineage>
        <taxon>Bacteria</taxon>
        <taxon>Pseudomonadati</taxon>
        <taxon>Pseudomonadota</taxon>
        <taxon>Gammaproteobacteria</taxon>
        <taxon>Chromatiales</taxon>
        <taxon>Ectothiorhodospiraceae</taxon>
        <taxon>Aquisalimonas</taxon>
    </lineage>
</organism>
<dbReference type="OrthoDB" id="9802248at2"/>
<dbReference type="CDD" id="cd16278">
    <property type="entry name" value="metallo-hydrolase-like_MBL-fold"/>
    <property type="match status" value="1"/>
</dbReference>
<gene>
    <name evidence="3" type="ORF">SAMN04488052_10562</name>
</gene>
<protein>
    <submittedName>
        <fullName evidence="3">Glyoxylase, beta-lactamase superfamily II</fullName>
    </submittedName>
</protein>
<evidence type="ECO:0000313" key="3">
    <source>
        <dbReference type="EMBL" id="SEO96374.1"/>
    </source>
</evidence>
<accession>A0A1H8U0I2</accession>
<reference evidence="3 4" key="1">
    <citation type="submission" date="2016-10" db="EMBL/GenBank/DDBJ databases">
        <authorList>
            <person name="de Groot N.N."/>
        </authorList>
    </citation>
    <scope>NUCLEOTIDE SEQUENCE [LARGE SCALE GENOMIC DNA]</scope>
    <source>
        <strain evidence="3 4">CGMCC 1.6291</strain>
    </source>
</reference>
<evidence type="ECO:0000259" key="2">
    <source>
        <dbReference type="SMART" id="SM00849"/>
    </source>
</evidence>
<dbReference type="Pfam" id="PF17778">
    <property type="entry name" value="WHD_BLACT"/>
    <property type="match status" value="1"/>
</dbReference>
<sequence>MEQSQSEDQFAPGRLYRVTPRLARITAPNPGMMTGPGTNTWIVGDADRVVVDPGPDDEAHLQAVADAGEGRIRAILITHAHPDHSPGARRLQAITDAPVMAHPNELQGIRDDALAADHAIDDGDRLDGDDFTLHCLHTPGHAADHLCFLLEQDRILIAGDQVMDGSTVVISPPDGCMQDYLSSLRRLRELSLDAIAPGHGRLLRPPRDVLDAVIAHRLERERMILELVSAGEAQIPGLVGRIYTHVPEALQRVAFGSVRAHLEKLRDEGRVTGDGHGPWRPASAGNGEDQS</sequence>
<feature type="region of interest" description="Disordered" evidence="1">
    <location>
        <begin position="267"/>
        <end position="291"/>
    </location>
</feature>
<dbReference type="SMART" id="SM00849">
    <property type="entry name" value="Lactamase_B"/>
    <property type="match status" value="1"/>
</dbReference>
<dbReference type="Proteomes" id="UP000199657">
    <property type="component" value="Unassembled WGS sequence"/>
</dbReference>
<feature type="domain" description="Metallo-beta-lactamase" evidence="2">
    <location>
        <begin position="37"/>
        <end position="199"/>
    </location>
</feature>
<keyword evidence="4" id="KW-1185">Reference proteome</keyword>
<dbReference type="Pfam" id="PF00753">
    <property type="entry name" value="Lactamase_B"/>
    <property type="match status" value="1"/>
</dbReference>
<evidence type="ECO:0000313" key="4">
    <source>
        <dbReference type="Proteomes" id="UP000199657"/>
    </source>
</evidence>
<dbReference type="InterPro" id="IPR036388">
    <property type="entry name" value="WH-like_DNA-bd_sf"/>
</dbReference>
<proteinExistence type="predicted"/>
<dbReference type="InterPro" id="IPR001279">
    <property type="entry name" value="Metallo-B-lactamas"/>
</dbReference>